<feature type="transmembrane region" description="Helical" evidence="5">
    <location>
        <begin position="85"/>
        <end position="106"/>
    </location>
</feature>
<sequence length="311" mass="35921">MIDRVFFTCPHFQRPLYYLPLRQNINTRSCKLGDYHYHILWLEKSDYMFDQYKDVLTHLPQYSKNIFRPGYFSWLVGQMKNWSTFSWYLVAFNFIVQVVLMIQGWASVPVSHSIISFLSANLSVLCVVGISNKSAIQGWFGLTSAVFIALNAYLAHNFADMTLQIFYIIFLDLFCILSPSWNDNVKVHSMGGVKGWLKYLLLFVVLWGLIYYLYGLINDPRLFLDSLTLAISLTAAVMEFNLLRQQYYLWTLGSIITIGLWLQTALQGAANYALVASYLVFLLNDLYAFFGSQGWFVKQEVVTGYGQKESN</sequence>
<evidence type="ECO:0000313" key="7">
    <source>
        <dbReference type="Proteomes" id="UP000018412"/>
    </source>
</evidence>
<evidence type="ECO:0000256" key="4">
    <source>
        <dbReference type="ARBA" id="ARBA00023136"/>
    </source>
</evidence>
<comment type="caution">
    <text evidence="6">The sequence shown here is derived from an EMBL/GenBank/DDBJ whole genome shotgun (WGS) entry which is preliminary data.</text>
</comment>
<evidence type="ECO:0000256" key="1">
    <source>
        <dbReference type="ARBA" id="ARBA00004141"/>
    </source>
</evidence>
<feature type="transmembrane region" description="Helical" evidence="5">
    <location>
        <begin position="112"/>
        <end position="131"/>
    </location>
</feature>
<dbReference type="AlphaFoldDB" id="A0A829LXH2"/>
<evidence type="ECO:0000256" key="5">
    <source>
        <dbReference type="SAM" id="Phobius"/>
    </source>
</evidence>
<comment type="subcellular location">
    <subcellularLocation>
        <location evidence="1">Membrane</location>
        <topology evidence="1">Multi-pass membrane protein</topology>
    </subcellularLocation>
</comment>
<dbReference type="Proteomes" id="UP000018412">
    <property type="component" value="Unassembled WGS sequence"/>
</dbReference>
<accession>A0A829LXH2</accession>
<keyword evidence="2 5" id="KW-0812">Transmembrane</keyword>
<dbReference type="InterPro" id="IPR006419">
    <property type="entry name" value="NMN_transpt_PnuC"/>
</dbReference>
<feature type="transmembrane region" description="Helical" evidence="5">
    <location>
        <begin position="199"/>
        <end position="217"/>
    </location>
</feature>
<name>A0A829LXH2_LIMFE</name>
<dbReference type="EMBL" id="AYHA01000012">
    <property type="protein sequence ID" value="ESS02270.1"/>
    <property type="molecule type" value="Genomic_DNA"/>
</dbReference>
<dbReference type="GO" id="GO:0034257">
    <property type="term" value="F:nicotinamide riboside transmembrane transporter activity"/>
    <property type="evidence" value="ECO:0007669"/>
    <property type="project" value="InterPro"/>
</dbReference>
<dbReference type="GO" id="GO:0016020">
    <property type="term" value="C:membrane"/>
    <property type="evidence" value="ECO:0007669"/>
    <property type="project" value="UniProtKB-SubCell"/>
</dbReference>
<protein>
    <submittedName>
        <fullName evidence="6">Nicotinamide mononucleotide transporter</fullName>
    </submittedName>
</protein>
<evidence type="ECO:0000256" key="2">
    <source>
        <dbReference type="ARBA" id="ARBA00022692"/>
    </source>
</evidence>
<proteinExistence type="predicted"/>
<feature type="transmembrane region" description="Helical" evidence="5">
    <location>
        <begin position="161"/>
        <end position="178"/>
    </location>
</feature>
<feature type="transmembrane region" description="Helical" evidence="5">
    <location>
        <begin position="223"/>
        <end position="240"/>
    </location>
</feature>
<keyword evidence="4 5" id="KW-0472">Membrane</keyword>
<evidence type="ECO:0000313" key="6">
    <source>
        <dbReference type="EMBL" id="ESS02270.1"/>
    </source>
</evidence>
<organism evidence="6 7">
    <name type="scientific">Limosilactobacillus fermentum NB-22</name>
    <dbReference type="NCBI Taxonomy" id="1408443"/>
    <lineage>
        <taxon>Bacteria</taxon>
        <taxon>Bacillati</taxon>
        <taxon>Bacillota</taxon>
        <taxon>Bacilli</taxon>
        <taxon>Lactobacillales</taxon>
        <taxon>Lactobacillaceae</taxon>
        <taxon>Limosilactobacillus</taxon>
    </lineage>
</organism>
<reference evidence="7" key="1">
    <citation type="submission" date="2013-10" db="EMBL/GenBank/DDBJ databases">
        <title>Draft genome sequence of Lactobacillus fermentum NB-22.</title>
        <authorList>
            <person name="Chaplin A.V."/>
            <person name="Shkoporov A.N."/>
            <person name="Khokhlova E.V."/>
            <person name="Efimov B.A."/>
            <person name="Kafarskaia L.I."/>
        </authorList>
    </citation>
    <scope>NUCLEOTIDE SEQUENCE [LARGE SCALE GENOMIC DNA]</scope>
    <source>
        <strain evidence="7">NB-22</strain>
    </source>
</reference>
<evidence type="ECO:0000256" key="3">
    <source>
        <dbReference type="ARBA" id="ARBA00022989"/>
    </source>
</evidence>
<feature type="transmembrane region" description="Helical" evidence="5">
    <location>
        <begin position="272"/>
        <end position="290"/>
    </location>
</feature>
<keyword evidence="3 5" id="KW-1133">Transmembrane helix</keyword>
<dbReference type="Pfam" id="PF04973">
    <property type="entry name" value="NMN_transporter"/>
    <property type="match status" value="1"/>
</dbReference>
<feature type="transmembrane region" description="Helical" evidence="5">
    <location>
        <begin position="138"/>
        <end position="155"/>
    </location>
</feature>
<dbReference type="NCBIfam" id="TIGR01528">
    <property type="entry name" value="NMN_trans_PnuC"/>
    <property type="match status" value="1"/>
</dbReference>
<feature type="transmembrane region" description="Helical" evidence="5">
    <location>
        <begin position="247"/>
        <end position="266"/>
    </location>
</feature>
<reference evidence="6 7" key="2">
    <citation type="journal article" date="2015" name="Genome Announc.">
        <title>Draft Genome Sequence of Lactobacillus fermentum NB-22.</title>
        <authorList>
            <person name="Chaplin A.V."/>
            <person name="Shkoporov A.N."/>
            <person name="Efimov B.A."/>
            <person name="Pikina A.P."/>
            <person name="Borisova O.Y."/>
            <person name="Gladko I.A."/>
            <person name="Postnikova E.A."/>
            <person name="Lordkipanidze A.E."/>
            <person name="Kafarskaia L.I."/>
        </authorList>
    </citation>
    <scope>NUCLEOTIDE SEQUENCE [LARGE SCALE GENOMIC DNA]</scope>
    <source>
        <strain evidence="6 7">NB-22</strain>
    </source>
</reference>
<gene>
    <name evidence="6" type="ORF">NB22_00195</name>
</gene>